<sequence>MFALRIYVLFLLLQCMLTAKSGKNSRKHLNDEARLLMTLKRILHSSPNEVRPVHNSSKALHVTFGLALSTIHGMEEISTTESKLTASVVFFYTWSDYRLQWKPENFSGIDSLAMPVDMIWRPDIILFNNMETAMQQDMHTQAIVSSRGHVIWITRGQLTVIAEKETASWWSDGQWEAEFKFGSWSYGESRIALDFYDGRQSMDLSSFRSKSFSVNKNHATKNVKYSLCCQEPSIDLTFNMTLLQL</sequence>
<name>R7TPA5_CAPTE</name>
<dbReference type="InterPro" id="IPR006202">
    <property type="entry name" value="Neur_chan_lig-bd"/>
</dbReference>
<proteinExistence type="predicted"/>
<evidence type="ECO:0000313" key="3">
    <source>
        <dbReference type="EMBL" id="ELT92870.1"/>
    </source>
</evidence>
<dbReference type="GO" id="GO:0005230">
    <property type="term" value="F:extracellular ligand-gated monoatomic ion channel activity"/>
    <property type="evidence" value="ECO:0007669"/>
    <property type="project" value="InterPro"/>
</dbReference>
<keyword evidence="1" id="KW-0732">Signal</keyword>
<dbReference type="AlphaFoldDB" id="R7TPA5"/>
<dbReference type="Gene3D" id="2.70.170.10">
    <property type="entry name" value="Neurotransmitter-gated ion-channel ligand-binding domain"/>
    <property type="match status" value="1"/>
</dbReference>
<reference evidence="4" key="3">
    <citation type="submission" date="2015-06" db="UniProtKB">
        <authorList>
            <consortium name="EnsemblMetazoa"/>
        </authorList>
    </citation>
    <scope>IDENTIFICATION</scope>
</reference>
<protein>
    <recommendedName>
        <fullName evidence="2">Neurotransmitter-gated ion-channel ligand-binding domain-containing protein</fullName>
    </recommendedName>
</protein>
<dbReference type="OrthoDB" id="5975154at2759"/>
<keyword evidence="5" id="KW-1185">Reference proteome</keyword>
<dbReference type="SUPFAM" id="SSF63712">
    <property type="entry name" value="Nicotinic receptor ligand binding domain-like"/>
    <property type="match status" value="1"/>
</dbReference>
<dbReference type="GO" id="GO:0016020">
    <property type="term" value="C:membrane"/>
    <property type="evidence" value="ECO:0007669"/>
    <property type="project" value="InterPro"/>
</dbReference>
<reference evidence="3 5" key="2">
    <citation type="journal article" date="2013" name="Nature">
        <title>Insights into bilaterian evolution from three spiralian genomes.</title>
        <authorList>
            <person name="Simakov O."/>
            <person name="Marletaz F."/>
            <person name="Cho S.J."/>
            <person name="Edsinger-Gonzales E."/>
            <person name="Havlak P."/>
            <person name="Hellsten U."/>
            <person name="Kuo D.H."/>
            <person name="Larsson T."/>
            <person name="Lv J."/>
            <person name="Arendt D."/>
            <person name="Savage R."/>
            <person name="Osoegawa K."/>
            <person name="de Jong P."/>
            <person name="Grimwood J."/>
            <person name="Chapman J.A."/>
            <person name="Shapiro H."/>
            <person name="Aerts A."/>
            <person name="Otillar R.P."/>
            <person name="Terry A.Y."/>
            <person name="Boore J.L."/>
            <person name="Grigoriev I.V."/>
            <person name="Lindberg D.R."/>
            <person name="Seaver E.C."/>
            <person name="Weisblat D.A."/>
            <person name="Putnam N.H."/>
            <person name="Rokhsar D.S."/>
        </authorList>
    </citation>
    <scope>NUCLEOTIDE SEQUENCE</scope>
    <source>
        <strain evidence="3 5">I ESC-2004</strain>
    </source>
</reference>
<dbReference type="PANTHER" id="PTHR18945">
    <property type="entry name" value="NEUROTRANSMITTER GATED ION CHANNEL"/>
    <property type="match status" value="1"/>
</dbReference>
<feature type="domain" description="Neurotransmitter-gated ion-channel ligand-binding" evidence="2">
    <location>
        <begin position="40"/>
        <end position="242"/>
    </location>
</feature>
<reference evidence="5" key="1">
    <citation type="submission" date="2012-12" db="EMBL/GenBank/DDBJ databases">
        <authorList>
            <person name="Hellsten U."/>
            <person name="Grimwood J."/>
            <person name="Chapman J.A."/>
            <person name="Shapiro H."/>
            <person name="Aerts A."/>
            <person name="Otillar R.P."/>
            <person name="Terry A.Y."/>
            <person name="Boore J.L."/>
            <person name="Simakov O."/>
            <person name="Marletaz F."/>
            <person name="Cho S.-J."/>
            <person name="Edsinger-Gonzales E."/>
            <person name="Havlak P."/>
            <person name="Kuo D.-H."/>
            <person name="Larsson T."/>
            <person name="Lv J."/>
            <person name="Arendt D."/>
            <person name="Savage R."/>
            <person name="Osoegawa K."/>
            <person name="de Jong P."/>
            <person name="Lindberg D.R."/>
            <person name="Seaver E.C."/>
            <person name="Weisblat D.A."/>
            <person name="Putnam N.H."/>
            <person name="Grigoriev I.V."/>
            <person name="Rokhsar D.S."/>
        </authorList>
    </citation>
    <scope>NUCLEOTIDE SEQUENCE</scope>
    <source>
        <strain evidence="5">I ESC-2004</strain>
    </source>
</reference>
<evidence type="ECO:0000259" key="2">
    <source>
        <dbReference type="Pfam" id="PF02931"/>
    </source>
</evidence>
<dbReference type="InterPro" id="IPR006201">
    <property type="entry name" value="Neur_channel"/>
</dbReference>
<evidence type="ECO:0000256" key="1">
    <source>
        <dbReference type="SAM" id="SignalP"/>
    </source>
</evidence>
<dbReference type="Pfam" id="PF02931">
    <property type="entry name" value="Neur_chan_LBD"/>
    <property type="match status" value="1"/>
</dbReference>
<dbReference type="STRING" id="283909.R7TPA5"/>
<evidence type="ECO:0000313" key="4">
    <source>
        <dbReference type="EnsemblMetazoa" id="CapteP196700"/>
    </source>
</evidence>
<dbReference type="Proteomes" id="UP000014760">
    <property type="component" value="Unassembled WGS sequence"/>
</dbReference>
<gene>
    <name evidence="3" type="ORF">CAPTEDRAFT_196700</name>
</gene>
<dbReference type="EMBL" id="KB309967">
    <property type="protein sequence ID" value="ELT92870.1"/>
    <property type="molecule type" value="Genomic_DNA"/>
</dbReference>
<dbReference type="InterPro" id="IPR036734">
    <property type="entry name" value="Neur_chan_lig-bd_sf"/>
</dbReference>
<feature type="chain" id="PRO_5008787214" description="Neurotransmitter-gated ion-channel ligand-binding domain-containing protein" evidence="1">
    <location>
        <begin position="22"/>
        <end position="245"/>
    </location>
</feature>
<accession>R7TPA5</accession>
<feature type="signal peptide" evidence="1">
    <location>
        <begin position="1"/>
        <end position="21"/>
    </location>
</feature>
<dbReference type="GO" id="GO:0004888">
    <property type="term" value="F:transmembrane signaling receptor activity"/>
    <property type="evidence" value="ECO:0007669"/>
    <property type="project" value="InterPro"/>
</dbReference>
<organism evidence="3">
    <name type="scientific">Capitella teleta</name>
    <name type="common">Polychaete worm</name>
    <dbReference type="NCBI Taxonomy" id="283909"/>
    <lineage>
        <taxon>Eukaryota</taxon>
        <taxon>Metazoa</taxon>
        <taxon>Spiralia</taxon>
        <taxon>Lophotrochozoa</taxon>
        <taxon>Annelida</taxon>
        <taxon>Polychaeta</taxon>
        <taxon>Sedentaria</taxon>
        <taxon>Scolecida</taxon>
        <taxon>Capitellidae</taxon>
        <taxon>Capitella</taxon>
    </lineage>
</organism>
<evidence type="ECO:0000313" key="5">
    <source>
        <dbReference type="Proteomes" id="UP000014760"/>
    </source>
</evidence>
<dbReference type="EnsemblMetazoa" id="CapteT196700">
    <property type="protein sequence ID" value="CapteP196700"/>
    <property type="gene ID" value="CapteG196700"/>
</dbReference>
<dbReference type="HOGENOM" id="CLU_018074_2_2_1"/>
<dbReference type="EMBL" id="AMQN01013120">
    <property type="status" value="NOT_ANNOTATED_CDS"/>
    <property type="molecule type" value="Genomic_DNA"/>
</dbReference>